<evidence type="ECO:0000313" key="1">
    <source>
        <dbReference type="EMBL" id="CDJ52624.1"/>
    </source>
</evidence>
<gene>
    <name evidence="1" type="ORF">EBH_0004520</name>
</gene>
<dbReference type="AlphaFoldDB" id="U6LVL2"/>
<keyword evidence="2" id="KW-1185">Reference proteome</keyword>
<dbReference type="Proteomes" id="UP000030750">
    <property type="component" value="Unassembled WGS sequence"/>
</dbReference>
<sequence length="213" mass="23555">MTTGELDPRFVRTFRSTWGDTPSSHAVPHSTLTALGLTRGDYLDVKAWIFLVARKLQFENGERAAFKGATASIPKDDIPQVLASCCLKLTAQKMMNLEHACAPSLLAWLETAVFASLSSTESFSFRLLALSVFIFSYCRQSVMMRATLREILIALLGPDIISLAEPILAALKPRLLDDINDPRLALRAYLVGIHGRTNESPMSKIKAHLDFAF</sequence>
<name>U6LVL2_9EIME</name>
<dbReference type="OrthoDB" id="346984at2759"/>
<protein>
    <submittedName>
        <fullName evidence="1">Uncharacterized protein</fullName>
    </submittedName>
</protein>
<evidence type="ECO:0000313" key="2">
    <source>
        <dbReference type="Proteomes" id="UP000030750"/>
    </source>
</evidence>
<dbReference type="VEuPathDB" id="ToxoDB:EBH_0004520"/>
<organism evidence="1 2">
    <name type="scientific">Eimeria brunetti</name>
    <dbReference type="NCBI Taxonomy" id="51314"/>
    <lineage>
        <taxon>Eukaryota</taxon>
        <taxon>Sar</taxon>
        <taxon>Alveolata</taxon>
        <taxon>Apicomplexa</taxon>
        <taxon>Conoidasida</taxon>
        <taxon>Coccidia</taxon>
        <taxon>Eucoccidiorida</taxon>
        <taxon>Eimeriorina</taxon>
        <taxon>Eimeriidae</taxon>
        <taxon>Eimeria</taxon>
    </lineage>
</organism>
<proteinExistence type="predicted"/>
<accession>U6LVL2</accession>
<dbReference type="EMBL" id="HG713162">
    <property type="protein sequence ID" value="CDJ52624.1"/>
    <property type="molecule type" value="Genomic_DNA"/>
</dbReference>
<reference evidence="1" key="2">
    <citation type="submission" date="2013-10" db="EMBL/GenBank/DDBJ databases">
        <authorList>
            <person name="Aslett M."/>
        </authorList>
    </citation>
    <scope>NUCLEOTIDE SEQUENCE [LARGE SCALE GENOMIC DNA]</scope>
    <source>
        <strain evidence="1">Houghton</strain>
    </source>
</reference>
<reference evidence="1" key="1">
    <citation type="submission" date="2013-10" db="EMBL/GenBank/DDBJ databases">
        <title>Genomic analysis of the causative agents of coccidiosis in chickens.</title>
        <authorList>
            <person name="Reid A.J."/>
            <person name="Blake D."/>
            <person name="Billington K."/>
            <person name="Browne H."/>
            <person name="Dunn M."/>
            <person name="Hung S."/>
            <person name="Kawahara F."/>
            <person name="Miranda-Saavedra D."/>
            <person name="Mourier T."/>
            <person name="Nagra H."/>
            <person name="Otto T.D."/>
            <person name="Rawlings N."/>
            <person name="Sanchez A."/>
            <person name="Sanders M."/>
            <person name="Subramaniam C."/>
            <person name="Tay Y."/>
            <person name="Dear P."/>
            <person name="Doerig C."/>
            <person name="Gruber A."/>
            <person name="Parkinson J."/>
            <person name="Shirley M."/>
            <person name="Wan K.L."/>
            <person name="Berriman M."/>
            <person name="Tomley F."/>
            <person name="Pain A."/>
        </authorList>
    </citation>
    <scope>NUCLEOTIDE SEQUENCE [LARGE SCALE GENOMIC DNA]</scope>
    <source>
        <strain evidence="1">Houghton</strain>
    </source>
</reference>